<dbReference type="AlphaFoldDB" id="A0A6J7FEI6"/>
<name>A0A6J7FEI6_9ZZZZ</name>
<sequence>MSAPATVAVEVRRYAPADAAAWDALVDRSRAPHVLFRRGYLEYHADRFADHSLLVLVDGVLRAALPAERSGDVVTSHGGLTFGGLITDATASATRVHAWLTAIADALRADGVSRLVYKPVPHIYHRVPAEEDLHALWLVGARLVRRELSTTIHVADRPAYAKGRRASVRRARALHVAEDPDLRGFWALEEAALRERHGVAPVHTADEIELLARRFPDAIRLHTAREAPGAPVLGGVVVYATPTVAHTQYIAASAEGRERGAVDAIVDRLLTETHAAVPWFDFGISTEDAGRTLNAGLVRNKESYGGSATTHDRYELDL</sequence>
<gene>
    <name evidence="1" type="ORF">UFOPK3564_00042</name>
</gene>
<reference evidence="1" key="1">
    <citation type="submission" date="2020-05" db="EMBL/GenBank/DDBJ databases">
        <authorList>
            <person name="Chiriac C."/>
            <person name="Salcher M."/>
            <person name="Ghai R."/>
            <person name="Kavagutti S V."/>
        </authorList>
    </citation>
    <scope>NUCLEOTIDE SEQUENCE</scope>
</reference>
<organism evidence="1">
    <name type="scientific">freshwater metagenome</name>
    <dbReference type="NCBI Taxonomy" id="449393"/>
    <lineage>
        <taxon>unclassified sequences</taxon>
        <taxon>metagenomes</taxon>
        <taxon>ecological metagenomes</taxon>
    </lineage>
</organism>
<dbReference type="EMBL" id="CAFBMK010000002">
    <property type="protein sequence ID" value="CAB4891855.1"/>
    <property type="molecule type" value="Genomic_DNA"/>
</dbReference>
<protein>
    <submittedName>
        <fullName evidence="1">Unannotated protein</fullName>
    </submittedName>
</protein>
<dbReference type="InterPro" id="IPR016181">
    <property type="entry name" value="Acyl_CoA_acyltransferase"/>
</dbReference>
<evidence type="ECO:0000313" key="1">
    <source>
        <dbReference type="EMBL" id="CAB4891855.1"/>
    </source>
</evidence>
<proteinExistence type="predicted"/>
<accession>A0A6J7FEI6</accession>
<dbReference type="SUPFAM" id="SSF55729">
    <property type="entry name" value="Acyl-CoA N-acyltransferases (Nat)"/>
    <property type="match status" value="1"/>
</dbReference>